<dbReference type="Gene3D" id="4.10.220.110">
    <property type="match status" value="1"/>
</dbReference>
<reference evidence="7" key="1">
    <citation type="submission" date="2021-01" db="EMBL/GenBank/DDBJ databases">
        <title>Tabrizicola alba sp. nov. a motile alkaliphilic bacterium isolated from a soda lake.</title>
        <authorList>
            <person name="Szuroczki S."/>
            <person name="Abbaszade G."/>
            <person name="Schumann P."/>
            <person name="Toth E."/>
        </authorList>
    </citation>
    <scope>NUCLEOTIDE SEQUENCE</scope>
    <source>
        <strain evidence="7">DMG-N-6</strain>
    </source>
</reference>
<sequence>MSQKAILENRLLRLEAPVPKLFIKAARVVEGFSKLTEMTVDFMAADKKLDLGQIVGRVVKVKIKKGDDEGSGWREFVGHCIEGQFIGLQEGYGFYSIECRPWLWFLTRNRNNRIFQNESARQIIEKIFGDHGFSNFDFQLNRAPQERIYTVQYNESDFDFISRLMEEEGIYYYFTSDNGIDKMMLVDDIGGHSPVENAATIEYAPREKEYRRTTDHIFEWRGAESVTSGKVTLTDWNFEKPKADLKTVKAIPKGQHSQKNHEIYRYPGHYRETALGEIYARVEMEANAAKHQLRDGIGNVRTLAYGKTFKLKAHFRDNENIDYLIVNAVHMMQVENADEDQSQKVEASKQGDQASKLPGTIKFDEENKDAYRCTMKVLPKTVPYRTVPHTEWPKIPGILIARVTGPAGEEIYTDEYGRIKVQFPWDRDGKEDEKTTCWVRVVTPWSGKQWGMVHVPRIGQEVVIQFEDGDPDRPICTGMLYNKDTMPPYALPDNKTQSGIKTRSSKGGGADNFNELVMEDKKDEEFVRLQSEKDYVEIIKNNATITIGMEKKDPGDYTQTIYANRSEFVKTGDSTFKVETGNEIRYIKSNKTEDVDGNSEKNIKGDETKDTKGKFTETVTGAYKSTVTAGITIESMQQIELKVGGNSIKIDQSGITIKGIMVKSEASAVNELKGSAMVKIQGGITMIN</sequence>
<evidence type="ECO:0000313" key="8">
    <source>
        <dbReference type="Proteomes" id="UP000648908"/>
    </source>
</evidence>
<dbReference type="Pfam" id="PF22178">
    <property type="entry name" value="Gp5_trimer_C"/>
    <property type="match status" value="1"/>
</dbReference>
<protein>
    <submittedName>
        <fullName evidence="7">Type VI secretion system tip protein VgrG</fullName>
    </submittedName>
</protein>
<dbReference type="SUPFAM" id="SSF69279">
    <property type="entry name" value="Phage tail proteins"/>
    <property type="match status" value="2"/>
</dbReference>
<name>A0A8K0VBW4_9RHOB</name>
<comment type="subcellular location">
    <subcellularLocation>
        <location evidence="1">Secreted</location>
    </subcellularLocation>
</comment>
<dbReference type="PANTHER" id="PTHR32305">
    <property type="match status" value="1"/>
</dbReference>
<accession>A0A8K0VBW4</accession>
<evidence type="ECO:0000313" key="7">
    <source>
        <dbReference type="EMBL" id="MBL4919073.1"/>
    </source>
</evidence>
<feature type="domain" description="Gp5/Type VI secretion system Vgr C-terminal trimerisation" evidence="6">
    <location>
        <begin position="498"/>
        <end position="579"/>
    </location>
</feature>
<dbReference type="InterPro" id="IPR006533">
    <property type="entry name" value="T6SS_Vgr_RhsGE"/>
</dbReference>
<dbReference type="PANTHER" id="PTHR32305:SF15">
    <property type="entry name" value="PROTEIN RHSA-RELATED"/>
    <property type="match status" value="1"/>
</dbReference>
<dbReference type="InterPro" id="IPR017847">
    <property type="entry name" value="T6SS_RhsGE_Vgr_subset"/>
</dbReference>
<dbReference type="AlphaFoldDB" id="A0A8K0VBW4"/>
<dbReference type="Proteomes" id="UP000648908">
    <property type="component" value="Unassembled WGS sequence"/>
</dbReference>
<dbReference type="Gene3D" id="3.55.50.10">
    <property type="entry name" value="Baseplate protein-like domains"/>
    <property type="match status" value="1"/>
</dbReference>
<gene>
    <name evidence="7" type="primary">tssI</name>
    <name evidence="7" type="ORF">JL811_17765</name>
</gene>
<dbReference type="NCBIfam" id="TIGR03361">
    <property type="entry name" value="VI_Rhs_Vgr"/>
    <property type="match status" value="1"/>
</dbReference>
<evidence type="ECO:0000256" key="2">
    <source>
        <dbReference type="ARBA" id="ARBA00005558"/>
    </source>
</evidence>
<dbReference type="InterPro" id="IPR050708">
    <property type="entry name" value="T6SS_VgrG/RHS"/>
</dbReference>
<dbReference type="Pfam" id="PF04717">
    <property type="entry name" value="Phage_base_V"/>
    <property type="match status" value="1"/>
</dbReference>
<comment type="caution">
    <text evidence="7">The sequence shown here is derived from an EMBL/GenBank/DDBJ whole genome shotgun (WGS) entry which is preliminary data.</text>
</comment>
<dbReference type="EMBL" id="JAESVN010000012">
    <property type="protein sequence ID" value="MBL4919073.1"/>
    <property type="molecule type" value="Genomic_DNA"/>
</dbReference>
<evidence type="ECO:0000256" key="4">
    <source>
        <dbReference type="SAM" id="MobiDB-lite"/>
    </source>
</evidence>
<organism evidence="7 8">
    <name type="scientific">Szabonella alba</name>
    <dbReference type="NCBI Taxonomy" id="2804194"/>
    <lineage>
        <taxon>Bacteria</taxon>
        <taxon>Pseudomonadati</taxon>
        <taxon>Pseudomonadota</taxon>
        <taxon>Alphaproteobacteria</taxon>
        <taxon>Rhodobacterales</taxon>
        <taxon>Paracoccaceae</taxon>
        <taxon>Szabonella</taxon>
    </lineage>
</organism>
<keyword evidence="3" id="KW-0964">Secreted</keyword>
<dbReference type="Pfam" id="PF05954">
    <property type="entry name" value="Phage_GPD"/>
    <property type="match status" value="1"/>
</dbReference>
<dbReference type="Gene3D" id="2.40.50.230">
    <property type="entry name" value="Gp5 N-terminal domain"/>
    <property type="match status" value="1"/>
</dbReference>
<evidence type="ECO:0000256" key="1">
    <source>
        <dbReference type="ARBA" id="ARBA00004613"/>
    </source>
</evidence>
<feature type="region of interest" description="Disordered" evidence="4">
    <location>
        <begin position="487"/>
        <end position="513"/>
    </location>
</feature>
<comment type="similarity">
    <text evidence="2">Belongs to the VgrG protein family.</text>
</comment>
<proteinExistence type="inferred from homology"/>
<dbReference type="SUPFAM" id="SSF69255">
    <property type="entry name" value="gp5 N-terminal domain-like"/>
    <property type="match status" value="1"/>
</dbReference>
<dbReference type="SUPFAM" id="SSF69349">
    <property type="entry name" value="Phage fibre proteins"/>
    <property type="match status" value="1"/>
</dbReference>
<evidence type="ECO:0000259" key="5">
    <source>
        <dbReference type="Pfam" id="PF04717"/>
    </source>
</evidence>
<dbReference type="Gene3D" id="2.30.110.50">
    <property type="match status" value="1"/>
</dbReference>
<dbReference type="GO" id="GO:0005576">
    <property type="term" value="C:extracellular region"/>
    <property type="evidence" value="ECO:0007669"/>
    <property type="project" value="UniProtKB-SubCell"/>
</dbReference>
<evidence type="ECO:0000259" key="6">
    <source>
        <dbReference type="Pfam" id="PF22178"/>
    </source>
</evidence>
<feature type="region of interest" description="Disordered" evidence="4">
    <location>
        <begin position="337"/>
        <end position="357"/>
    </location>
</feature>
<dbReference type="RefSeq" id="WP_202690053.1">
    <property type="nucleotide sequence ID" value="NZ_JAESVN010000012.1"/>
</dbReference>
<dbReference type="NCBIfam" id="TIGR01646">
    <property type="entry name" value="vgr_GE"/>
    <property type="match status" value="1"/>
</dbReference>
<dbReference type="InterPro" id="IPR054030">
    <property type="entry name" value="Gp5_Vgr_C"/>
</dbReference>
<dbReference type="InterPro" id="IPR006531">
    <property type="entry name" value="Gp5/Vgr_OB"/>
</dbReference>
<feature type="domain" description="Gp5/Type VI secretion system Vgr protein OB-fold" evidence="5">
    <location>
        <begin position="414"/>
        <end position="481"/>
    </location>
</feature>
<keyword evidence="8" id="KW-1185">Reference proteome</keyword>
<dbReference type="InterPro" id="IPR037026">
    <property type="entry name" value="Vgr_OB-fold_dom_sf"/>
</dbReference>
<evidence type="ECO:0000256" key="3">
    <source>
        <dbReference type="ARBA" id="ARBA00022525"/>
    </source>
</evidence>